<feature type="non-terminal residue" evidence="3">
    <location>
        <position position="1"/>
    </location>
</feature>
<keyword evidence="4" id="KW-1185">Reference proteome</keyword>
<feature type="coiled-coil region" evidence="1">
    <location>
        <begin position="6"/>
        <end position="57"/>
    </location>
</feature>
<gene>
    <name evidence="3" type="ORF">SNAT2548_LOCUS31114</name>
</gene>
<organism evidence="3 4">
    <name type="scientific">Symbiodinium natans</name>
    <dbReference type="NCBI Taxonomy" id="878477"/>
    <lineage>
        <taxon>Eukaryota</taxon>
        <taxon>Sar</taxon>
        <taxon>Alveolata</taxon>
        <taxon>Dinophyceae</taxon>
        <taxon>Suessiales</taxon>
        <taxon>Symbiodiniaceae</taxon>
        <taxon>Symbiodinium</taxon>
    </lineage>
</organism>
<dbReference type="EMBL" id="CAJNDS010002640">
    <property type="protein sequence ID" value="CAE7554004.1"/>
    <property type="molecule type" value="Genomic_DNA"/>
</dbReference>
<name>A0A812TXU2_9DINO</name>
<comment type="caution">
    <text evidence="3">The sequence shown here is derived from an EMBL/GenBank/DDBJ whole genome shotgun (WGS) entry which is preliminary data.</text>
</comment>
<evidence type="ECO:0000256" key="2">
    <source>
        <dbReference type="SAM" id="MobiDB-lite"/>
    </source>
</evidence>
<accession>A0A812TXU2</accession>
<dbReference type="OrthoDB" id="435982at2759"/>
<evidence type="ECO:0000256" key="1">
    <source>
        <dbReference type="SAM" id="Coils"/>
    </source>
</evidence>
<keyword evidence="1" id="KW-0175">Coiled coil</keyword>
<evidence type="ECO:0000313" key="4">
    <source>
        <dbReference type="Proteomes" id="UP000604046"/>
    </source>
</evidence>
<proteinExistence type="predicted"/>
<evidence type="ECO:0000313" key="3">
    <source>
        <dbReference type="EMBL" id="CAE7554004.1"/>
    </source>
</evidence>
<protein>
    <submittedName>
        <fullName evidence="3">Uncharacterized protein</fullName>
    </submittedName>
</protein>
<reference evidence="3" key="1">
    <citation type="submission" date="2021-02" db="EMBL/GenBank/DDBJ databases">
        <authorList>
            <person name="Dougan E. K."/>
            <person name="Rhodes N."/>
            <person name="Thang M."/>
            <person name="Chan C."/>
        </authorList>
    </citation>
    <scope>NUCLEOTIDE SEQUENCE</scope>
</reference>
<feature type="region of interest" description="Disordered" evidence="2">
    <location>
        <begin position="99"/>
        <end position="120"/>
    </location>
</feature>
<dbReference type="Proteomes" id="UP000604046">
    <property type="component" value="Unassembled WGS sequence"/>
</dbReference>
<dbReference type="AlphaFoldDB" id="A0A812TXU2"/>
<sequence>VLRRSVEELEGQSAAHLEAQRRLQNDCRHLRSALKQREQAERNLQAALNEQHRLRLVSVEAERRQSQSIDETSEIFEPLQSLPRLPLGGFRSNGFVEADMTSRRTSKASSVLTVDMTADT</sequence>